<proteinExistence type="predicted"/>
<dbReference type="Proteomes" id="UP000186040">
    <property type="component" value="Unassembled WGS sequence"/>
</dbReference>
<gene>
    <name evidence="2" type="ORF">BJP25_22015</name>
</gene>
<organism evidence="2 3">
    <name type="scientific">Actinokineospora bangkokensis</name>
    <dbReference type="NCBI Taxonomy" id="1193682"/>
    <lineage>
        <taxon>Bacteria</taxon>
        <taxon>Bacillati</taxon>
        <taxon>Actinomycetota</taxon>
        <taxon>Actinomycetes</taxon>
        <taxon>Pseudonocardiales</taxon>
        <taxon>Pseudonocardiaceae</taxon>
        <taxon>Actinokineospora</taxon>
    </lineage>
</organism>
<feature type="compositionally biased region" description="Basic and acidic residues" evidence="1">
    <location>
        <begin position="27"/>
        <end position="44"/>
    </location>
</feature>
<feature type="compositionally biased region" description="Basic and acidic residues" evidence="1">
    <location>
        <begin position="1"/>
        <end position="20"/>
    </location>
</feature>
<protein>
    <submittedName>
        <fullName evidence="2">Uncharacterized protein</fullName>
    </submittedName>
</protein>
<feature type="compositionally biased region" description="Acidic residues" evidence="1">
    <location>
        <begin position="45"/>
        <end position="62"/>
    </location>
</feature>
<sequence>MSAREDKDKGEDEPTLEERSTAPIDDYADRATRERTPVTGKDADPDSVPEEPGDGEAPEPPS</sequence>
<evidence type="ECO:0000313" key="3">
    <source>
        <dbReference type="Proteomes" id="UP000186040"/>
    </source>
</evidence>
<name>A0A1Q9LKX8_9PSEU</name>
<dbReference type="EMBL" id="MKQR01000016">
    <property type="protein sequence ID" value="OLR92701.1"/>
    <property type="molecule type" value="Genomic_DNA"/>
</dbReference>
<evidence type="ECO:0000256" key="1">
    <source>
        <dbReference type="SAM" id="MobiDB-lite"/>
    </source>
</evidence>
<dbReference type="RefSeq" id="WP_075975843.1">
    <property type="nucleotide sequence ID" value="NZ_MKQR01000016.1"/>
</dbReference>
<dbReference type="STRING" id="1193682.BJP25_22015"/>
<reference evidence="2 3" key="1">
    <citation type="submission" date="2016-10" db="EMBL/GenBank/DDBJ databases">
        <title>The Draft Genome Sequence of Actinokineospora bangkokensis 44EHWT reveals the biosynthetic pathway of antifungal compounds Thailandins with unusual extender unit butylmalonyl-CoA.</title>
        <authorList>
            <person name="Greule A."/>
            <person name="Intra B."/>
            <person name="Flemming S."/>
            <person name="Rommel M.G."/>
            <person name="Panbangred W."/>
            <person name="Bechthold A."/>
        </authorList>
    </citation>
    <scope>NUCLEOTIDE SEQUENCE [LARGE SCALE GENOMIC DNA]</scope>
    <source>
        <strain evidence="2 3">44EHW</strain>
    </source>
</reference>
<keyword evidence="3" id="KW-1185">Reference proteome</keyword>
<accession>A0A1Q9LKX8</accession>
<evidence type="ECO:0000313" key="2">
    <source>
        <dbReference type="EMBL" id="OLR92701.1"/>
    </source>
</evidence>
<comment type="caution">
    <text evidence="2">The sequence shown here is derived from an EMBL/GenBank/DDBJ whole genome shotgun (WGS) entry which is preliminary data.</text>
</comment>
<feature type="region of interest" description="Disordered" evidence="1">
    <location>
        <begin position="1"/>
        <end position="62"/>
    </location>
</feature>
<dbReference type="AlphaFoldDB" id="A0A1Q9LKX8"/>